<gene>
    <name evidence="3" type="ORF">SAMN02745131_01270</name>
</gene>
<name>A0A1M4WYL3_9BACT</name>
<dbReference type="Pfam" id="PF08327">
    <property type="entry name" value="AHSA1"/>
    <property type="match status" value="1"/>
</dbReference>
<dbReference type="InterPro" id="IPR013538">
    <property type="entry name" value="ASHA1/2-like_C"/>
</dbReference>
<proteinExistence type="inferred from homology"/>
<keyword evidence="4" id="KW-1185">Reference proteome</keyword>
<organism evidence="3 4">
    <name type="scientific">Flavisolibacter ginsengisoli DSM 18119</name>
    <dbReference type="NCBI Taxonomy" id="1121884"/>
    <lineage>
        <taxon>Bacteria</taxon>
        <taxon>Pseudomonadati</taxon>
        <taxon>Bacteroidota</taxon>
        <taxon>Chitinophagia</taxon>
        <taxon>Chitinophagales</taxon>
        <taxon>Chitinophagaceae</taxon>
        <taxon>Flavisolibacter</taxon>
    </lineage>
</organism>
<dbReference type="Proteomes" id="UP000184048">
    <property type="component" value="Unassembled WGS sequence"/>
</dbReference>
<dbReference type="CDD" id="cd07814">
    <property type="entry name" value="SRPBCC_CalC_Aha1-like"/>
    <property type="match status" value="1"/>
</dbReference>
<dbReference type="AlphaFoldDB" id="A0A1M4WYL3"/>
<dbReference type="OrthoDB" id="9795306at2"/>
<evidence type="ECO:0000259" key="2">
    <source>
        <dbReference type="Pfam" id="PF08327"/>
    </source>
</evidence>
<feature type="domain" description="Activator of Hsp90 ATPase homologue 1/2-like C-terminal" evidence="2">
    <location>
        <begin position="35"/>
        <end position="172"/>
    </location>
</feature>
<dbReference type="Gene3D" id="3.30.530.20">
    <property type="match status" value="1"/>
</dbReference>
<dbReference type="InterPro" id="IPR023393">
    <property type="entry name" value="START-like_dom_sf"/>
</dbReference>
<dbReference type="STRING" id="1121884.SAMN02745131_01270"/>
<comment type="similarity">
    <text evidence="1">Belongs to the AHA1 family.</text>
</comment>
<dbReference type="EMBL" id="FQUU01000004">
    <property type="protein sequence ID" value="SHE86280.1"/>
    <property type="molecule type" value="Genomic_DNA"/>
</dbReference>
<sequence length="179" mass="20804">MLNKEKSRQAEINNLLFDFTVDKTTSIVFVNREFDASQSLVWDAFTKPEILDQWWAPKPWESKTKVMDFKVGGRRFYAMVSPEGQEHWSIQEFTSISPITNFKMLSAFADKDENINTELPTSDWDLNFNEQNGTTTVSIIIKHKELADLEKMIEMGFKEGFTMTLNYLDDLLNTIAKQQ</sequence>
<dbReference type="SUPFAM" id="SSF55961">
    <property type="entry name" value="Bet v1-like"/>
    <property type="match status" value="1"/>
</dbReference>
<evidence type="ECO:0000313" key="3">
    <source>
        <dbReference type="EMBL" id="SHE86280.1"/>
    </source>
</evidence>
<reference evidence="3 4" key="1">
    <citation type="submission" date="2016-11" db="EMBL/GenBank/DDBJ databases">
        <authorList>
            <person name="Jaros S."/>
            <person name="Januszkiewicz K."/>
            <person name="Wedrychowicz H."/>
        </authorList>
    </citation>
    <scope>NUCLEOTIDE SEQUENCE [LARGE SCALE GENOMIC DNA]</scope>
    <source>
        <strain evidence="3 4">DSM 18119</strain>
    </source>
</reference>
<dbReference type="RefSeq" id="WP_072834495.1">
    <property type="nucleotide sequence ID" value="NZ_FQUU01000004.1"/>
</dbReference>
<evidence type="ECO:0000256" key="1">
    <source>
        <dbReference type="ARBA" id="ARBA00006817"/>
    </source>
</evidence>
<accession>A0A1M4WYL3</accession>
<evidence type="ECO:0000313" key="4">
    <source>
        <dbReference type="Proteomes" id="UP000184048"/>
    </source>
</evidence>
<protein>
    <submittedName>
        <fullName evidence="3">Uncharacterized conserved protein YndB, AHSA1/START domain</fullName>
    </submittedName>
</protein>